<keyword evidence="3" id="KW-1185">Reference proteome</keyword>
<evidence type="ECO:0000313" key="2">
    <source>
        <dbReference type="EMBL" id="CAJ2508265.1"/>
    </source>
</evidence>
<sequence length="403" mass="44264">MDAAGYENVHIKTEYDEDAGMEAAGNENAIMGNAANEDAAIKEEGNEHVAIKNEAGRPVAWISQASRSLATLACPICFYCSCPRSMGGMALREPFRVQPFHAKEDMKGATNEEEKKWAYVGEWVPSFITAPSGAIEDNEANGNDAAGTGPEGGPKRARRANGNARAPVRAPEQEKKQEDEIPSSTAGIDGQEWKNDSDRQWMGEMRQSSVPRSTETECPWCDSHENAAMSICQLNGYKVNGRPLKCRWAMETCMLYKPLSQGLIFKMTRFPPIQAQYDELVHKWGKALATNQIMARSFEDFSSEPAECRWHSRSQPAVEARVPHRLWVCSKALEQARRRESAAGDAPSASDAASGLPPSASESELPTQRPGPGFIQGAPSFSLYNPDSGRRRPDPPAHRYSTS</sequence>
<dbReference type="EMBL" id="CAUWAG010000010">
    <property type="protein sequence ID" value="CAJ2508265.1"/>
    <property type="molecule type" value="Genomic_DNA"/>
</dbReference>
<accession>A0AAI8YKN1</accession>
<protein>
    <submittedName>
        <fullName evidence="2">Uu.00g094510.m01.CDS01</fullName>
    </submittedName>
</protein>
<comment type="caution">
    <text evidence="2">The sequence shown here is derived from an EMBL/GenBank/DDBJ whole genome shotgun (WGS) entry which is preliminary data.</text>
</comment>
<evidence type="ECO:0000256" key="1">
    <source>
        <dbReference type="SAM" id="MobiDB-lite"/>
    </source>
</evidence>
<gene>
    <name evidence="2" type="ORF">KHLLAP_LOCUS8733</name>
</gene>
<dbReference type="AlphaFoldDB" id="A0AAI8YKN1"/>
<organism evidence="2 3">
    <name type="scientific">Anthostomella pinea</name>
    <dbReference type="NCBI Taxonomy" id="933095"/>
    <lineage>
        <taxon>Eukaryota</taxon>
        <taxon>Fungi</taxon>
        <taxon>Dikarya</taxon>
        <taxon>Ascomycota</taxon>
        <taxon>Pezizomycotina</taxon>
        <taxon>Sordariomycetes</taxon>
        <taxon>Xylariomycetidae</taxon>
        <taxon>Xylariales</taxon>
        <taxon>Xylariaceae</taxon>
        <taxon>Anthostomella</taxon>
    </lineage>
</organism>
<proteinExistence type="predicted"/>
<evidence type="ECO:0000313" key="3">
    <source>
        <dbReference type="Proteomes" id="UP001295740"/>
    </source>
</evidence>
<feature type="region of interest" description="Disordered" evidence="1">
    <location>
        <begin position="338"/>
        <end position="403"/>
    </location>
</feature>
<feature type="compositionally biased region" description="Basic and acidic residues" evidence="1">
    <location>
        <begin position="388"/>
        <end position="397"/>
    </location>
</feature>
<name>A0AAI8YKN1_9PEZI</name>
<reference evidence="2" key="1">
    <citation type="submission" date="2023-10" db="EMBL/GenBank/DDBJ databases">
        <authorList>
            <person name="Hackl T."/>
        </authorList>
    </citation>
    <scope>NUCLEOTIDE SEQUENCE</scope>
</reference>
<feature type="compositionally biased region" description="Low complexity" evidence="1">
    <location>
        <begin position="160"/>
        <end position="170"/>
    </location>
</feature>
<feature type="compositionally biased region" description="Low complexity" evidence="1">
    <location>
        <begin position="343"/>
        <end position="361"/>
    </location>
</feature>
<dbReference type="Proteomes" id="UP001295740">
    <property type="component" value="Unassembled WGS sequence"/>
</dbReference>
<feature type="region of interest" description="Disordered" evidence="1">
    <location>
        <begin position="133"/>
        <end position="195"/>
    </location>
</feature>